<gene>
    <name evidence="1" type="ORF">EEDITHA_LOCUS419</name>
</gene>
<organism evidence="1 2">
    <name type="scientific">Euphydryas editha</name>
    <name type="common">Edith's checkerspot</name>
    <dbReference type="NCBI Taxonomy" id="104508"/>
    <lineage>
        <taxon>Eukaryota</taxon>
        <taxon>Metazoa</taxon>
        <taxon>Ecdysozoa</taxon>
        <taxon>Arthropoda</taxon>
        <taxon>Hexapoda</taxon>
        <taxon>Insecta</taxon>
        <taxon>Pterygota</taxon>
        <taxon>Neoptera</taxon>
        <taxon>Endopterygota</taxon>
        <taxon>Lepidoptera</taxon>
        <taxon>Glossata</taxon>
        <taxon>Ditrysia</taxon>
        <taxon>Papilionoidea</taxon>
        <taxon>Nymphalidae</taxon>
        <taxon>Nymphalinae</taxon>
        <taxon>Euphydryas</taxon>
    </lineage>
</organism>
<comment type="caution">
    <text evidence="1">The sequence shown here is derived from an EMBL/GenBank/DDBJ whole genome shotgun (WGS) entry which is preliminary data.</text>
</comment>
<sequence>MGKICVVKSCPSGLDEDVPNNPMDDGVQSEQDLIEPPFSEHATKDSKNLQEIEAPKLPPFWLYIPEPNGLVFMRMDPTTQLINIRLRLNKDTSITVLLPNNDELPLNSLSCIYDYLKSVERWPLCVGTQIDSIKYSKLCKNVIVGDDTYKRNQANPRCKSCRILRNRLQSRNSTSIHLETTIAKKRRAKNLVKQCKRFKKNGKTPNLYNFNGYIMHHKLIITRKHFLLDNINICICESMQA</sequence>
<evidence type="ECO:0000313" key="1">
    <source>
        <dbReference type="EMBL" id="CAH2083784.1"/>
    </source>
</evidence>
<dbReference type="Proteomes" id="UP001153954">
    <property type="component" value="Unassembled WGS sequence"/>
</dbReference>
<name>A0AAU9TEG9_EUPED</name>
<accession>A0AAU9TEG9</accession>
<keyword evidence="2" id="KW-1185">Reference proteome</keyword>
<protein>
    <submittedName>
        <fullName evidence="1">Uncharacterized protein</fullName>
    </submittedName>
</protein>
<reference evidence="1" key="1">
    <citation type="submission" date="2022-03" db="EMBL/GenBank/DDBJ databases">
        <authorList>
            <person name="Tunstrom K."/>
        </authorList>
    </citation>
    <scope>NUCLEOTIDE SEQUENCE</scope>
</reference>
<dbReference type="AlphaFoldDB" id="A0AAU9TEG9"/>
<proteinExistence type="predicted"/>
<dbReference type="EMBL" id="CAKOGL010000001">
    <property type="protein sequence ID" value="CAH2083784.1"/>
    <property type="molecule type" value="Genomic_DNA"/>
</dbReference>
<evidence type="ECO:0000313" key="2">
    <source>
        <dbReference type="Proteomes" id="UP001153954"/>
    </source>
</evidence>